<evidence type="ECO:0008006" key="3">
    <source>
        <dbReference type="Google" id="ProtNLM"/>
    </source>
</evidence>
<dbReference type="Gene3D" id="3.90.1150.30">
    <property type="match status" value="1"/>
</dbReference>
<reference evidence="1 2" key="1">
    <citation type="journal article" date="2017" name="Antonie Van Leeuwenhoek">
        <title>Phylogenomic resolution of the bacterial genus Pantoea and its relationship with Erwinia and Tatumella.</title>
        <authorList>
            <person name="Palmer M."/>
            <person name="Steenkamp E.T."/>
            <person name="Coetzee M.P."/>
            <person name="Chan W.Y."/>
            <person name="van Zyl E."/>
            <person name="De Maayer P."/>
            <person name="Coutinho T.A."/>
            <person name="Blom J."/>
            <person name="Smits T.H."/>
            <person name="Duffy B."/>
            <person name="Venter S.N."/>
        </authorList>
    </citation>
    <scope>NUCLEOTIDE SEQUENCE [LARGE SCALE GENOMIC DNA]</scope>
    <source>
        <strain evidence="1 2">LMG 2657</strain>
    </source>
</reference>
<sequence length="116" mass="12882">MNTSDLLTYCMGKPGAEQSVHSDWKATQIKSEGILFAMVHDVKGRPAVSLKATPALAELLREEHSDVFPSEHLNKTHWSTLWLDGSLKDSQIYYLVDASWQQADATRAAGVSHNED</sequence>
<dbReference type="InterPro" id="IPR058532">
    <property type="entry name" value="YjbR/MT2646/Rv2570-like"/>
</dbReference>
<dbReference type="Proteomes" id="UP000193749">
    <property type="component" value="Unassembled WGS sequence"/>
</dbReference>
<gene>
    <name evidence="1" type="ORF">HA50_01310</name>
</gene>
<dbReference type="SUPFAM" id="SSF142906">
    <property type="entry name" value="YjbR-like"/>
    <property type="match status" value="1"/>
</dbReference>
<name>A0A1X1EQ40_PANCY</name>
<evidence type="ECO:0000313" key="1">
    <source>
        <dbReference type="EMBL" id="ORM92057.1"/>
    </source>
</evidence>
<comment type="caution">
    <text evidence="1">The sequence shown here is derived from an EMBL/GenBank/DDBJ whole genome shotgun (WGS) entry which is preliminary data.</text>
</comment>
<organism evidence="1 2">
    <name type="scientific">Pantoea cypripedii</name>
    <name type="common">Pectobacterium cypripedii</name>
    <name type="synonym">Erwinia cypripedii</name>
    <dbReference type="NCBI Taxonomy" id="55209"/>
    <lineage>
        <taxon>Bacteria</taxon>
        <taxon>Pseudomonadati</taxon>
        <taxon>Pseudomonadota</taxon>
        <taxon>Gammaproteobacteria</taxon>
        <taxon>Enterobacterales</taxon>
        <taxon>Erwiniaceae</taxon>
        <taxon>Pantoea</taxon>
    </lineage>
</organism>
<dbReference type="Pfam" id="PF04237">
    <property type="entry name" value="YjbR"/>
    <property type="match status" value="1"/>
</dbReference>
<dbReference type="PANTHER" id="PTHR35145:SF3">
    <property type="entry name" value="CYTOPLASMIC PROTEIN"/>
    <property type="match status" value="1"/>
</dbReference>
<dbReference type="PANTHER" id="PTHR35145">
    <property type="entry name" value="CYTOPLASMIC PROTEIN-RELATED"/>
    <property type="match status" value="1"/>
</dbReference>
<dbReference type="EMBL" id="MLJI01000001">
    <property type="protein sequence ID" value="ORM92057.1"/>
    <property type="molecule type" value="Genomic_DNA"/>
</dbReference>
<evidence type="ECO:0000313" key="2">
    <source>
        <dbReference type="Proteomes" id="UP000193749"/>
    </source>
</evidence>
<dbReference type="AlphaFoldDB" id="A0A1X1EQ40"/>
<proteinExistence type="predicted"/>
<keyword evidence="2" id="KW-1185">Reference proteome</keyword>
<dbReference type="RefSeq" id="WP_084871841.1">
    <property type="nucleotide sequence ID" value="NZ_JAGGMY010000001.1"/>
</dbReference>
<protein>
    <recommendedName>
        <fullName evidence="3">MmcQ/YjbR family DNA-binding protein</fullName>
    </recommendedName>
</protein>
<dbReference type="OrthoDB" id="3194910at2"/>
<dbReference type="InterPro" id="IPR007351">
    <property type="entry name" value="YjbR"/>
</dbReference>
<dbReference type="STRING" id="55209.HA50_01310"/>
<accession>A0A1X1EQ40</accession>
<dbReference type="InterPro" id="IPR038056">
    <property type="entry name" value="YjbR-like_sf"/>
</dbReference>